<dbReference type="RefSeq" id="WP_395133244.1">
    <property type="nucleotide sequence ID" value="NZ_JBIMPO010000007.1"/>
</dbReference>
<comment type="subcellular location">
    <subcellularLocation>
        <location evidence="1">Membrane</location>
        <topology evidence="1">Multi-pass membrane protein</topology>
    </subcellularLocation>
</comment>
<comment type="caution">
    <text evidence="7">The sequence shown here is derived from an EMBL/GenBank/DDBJ whole genome shotgun (WGS) entry which is preliminary data.</text>
</comment>
<keyword evidence="2 5" id="KW-0812">Transmembrane</keyword>
<dbReference type="GO" id="GO:0016020">
    <property type="term" value="C:membrane"/>
    <property type="evidence" value="ECO:0007669"/>
    <property type="project" value="UniProtKB-SubCell"/>
</dbReference>
<evidence type="ECO:0000313" key="7">
    <source>
        <dbReference type="EMBL" id="OOP70064.1"/>
    </source>
</evidence>
<protein>
    <recommendedName>
        <fullName evidence="6">Integral membrane bound transporter domain-containing protein</fullName>
    </recommendedName>
</protein>
<sequence length="330" mass="37252">MKQKKENSVFENQSMMIWKIAIASALSWEIAKFTGSQHPYLAPLTIILCIKTTLEKTILFSFYRFVGTVIGIILIVLLAKYVQVNGFTLGIFILGGSFIAKWMKLNKVIIEQVALSILLVLALEQQSNGYAWDRIKDTLIGAIVAILVKVYVFPSSGIKKATNACNNYSNHLTGMFIELSNWIKGGCDPVKGVEFQNQLKKDYQYLDQMKMDLNQTSKTFSYFPFCSKKGEVVKILHQKTKNISKGYLYLSNVTGTFKEWGKAGTMTDQDKASWANQMKLFSERASNISSNSPIVTNDSMIISIPMELINWQYHVSLFQETKEFLNGSSS</sequence>
<evidence type="ECO:0000256" key="4">
    <source>
        <dbReference type="ARBA" id="ARBA00023136"/>
    </source>
</evidence>
<accession>A0A8E2IB60</accession>
<organism evidence="7 8">
    <name type="scientific">Heyndrickxia oleronia</name>
    <dbReference type="NCBI Taxonomy" id="38875"/>
    <lineage>
        <taxon>Bacteria</taxon>
        <taxon>Bacillati</taxon>
        <taxon>Bacillota</taxon>
        <taxon>Bacilli</taxon>
        <taxon>Bacillales</taxon>
        <taxon>Bacillaceae</taxon>
        <taxon>Heyndrickxia</taxon>
    </lineage>
</organism>
<evidence type="ECO:0000259" key="6">
    <source>
        <dbReference type="Pfam" id="PF13515"/>
    </source>
</evidence>
<gene>
    <name evidence="7" type="ORF">BWZ43_01825</name>
</gene>
<proteinExistence type="predicted"/>
<reference evidence="7 8" key="1">
    <citation type="submission" date="2017-01" db="EMBL/GenBank/DDBJ databases">
        <title>Draft genome sequence of Bacillus oleronius.</title>
        <authorList>
            <person name="Allam M."/>
        </authorList>
    </citation>
    <scope>NUCLEOTIDE SEQUENCE [LARGE SCALE GENOMIC DNA]</scope>
    <source>
        <strain evidence="7 8">DSM 9356</strain>
    </source>
</reference>
<evidence type="ECO:0000256" key="3">
    <source>
        <dbReference type="ARBA" id="ARBA00022989"/>
    </source>
</evidence>
<dbReference type="Proteomes" id="UP000189761">
    <property type="component" value="Unassembled WGS sequence"/>
</dbReference>
<evidence type="ECO:0000256" key="5">
    <source>
        <dbReference type="SAM" id="Phobius"/>
    </source>
</evidence>
<feature type="transmembrane region" description="Helical" evidence="5">
    <location>
        <begin position="58"/>
        <end position="78"/>
    </location>
</feature>
<keyword evidence="8" id="KW-1185">Reference proteome</keyword>
<dbReference type="EMBL" id="MTLA01000018">
    <property type="protein sequence ID" value="OOP70064.1"/>
    <property type="molecule type" value="Genomic_DNA"/>
</dbReference>
<dbReference type="InterPro" id="IPR049453">
    <property type="entry name" value="Memb_transporter_dom"/>
</dbReference>
<dbReference type="Pfam" id="PF13515">
    <property type="entry name" value="FUSC_2"/>
    <property type="match status" value="1"/>
</dbReference>
<feature type="domain" description="Integral membrane bound transporter" evidence="6">
    <location>
        <begin position="27"/>
        <end position="148"/>
    </location>
</feature>
<name>A0A8E2IB60_9BACI</name>
<keyword evidence="4 5" id="KW-0472">Membrane</keyword>
<dbReference type="AlphaFoldDB" id="A0A8E2IB60"/>
<evidence type="ECO:0000313" key="8">
    <source>
        <dbReference type="Proteomes" id="UP000189761"/>
    </source>
</evidence>
<evidence type="ECO:0000256" key="2">
    <source>
        <dbReference type="ARBA" id="ARBA00022692"/>
    </source>
</evidence>
<keyword evidence="3 5" id="KW-1133">Transmembrane helix</keyword>
<evidence type="ECO:0000256" key="1">
    <source>
        <dbReference type="ARBA" id="ARBA00004141"/>
    </source>
</evidence>